<dbReference type="Proteomes" id="UP000272025">
    <property type="component" value="Unassembled WGS sequence"/>
</dbReference>
<dbReference type="STRING" id="1314773.A0A3N2Q869"/>
<keyword evidence="1" id="KW-0472">Membrane</keyword>
<accession>A0A3N2Q869</accession>
<dbReference type="RefSeq" id="XP_028470779.1">
    <property type="nucleotide sequence ID" value="XM_028610344.1"/>
</dbReference>
<feature type="transmembrane region" description="Helical" evidence="1">
    <location>
        <begin position="123"/>
        <end position="142"/>
    </location>
</feature>
<dbReference type="EMBL" id="ML119051">
    <property type="protein sequence ID" value="ROT42973.1"/>
    <property type="molecule type" value="Genomic_DNA"/>
</dbReference>
<evidence type="ECO:0000256" key="1">
    <source>
        <dbReference type="SAM" id="Phobius"/>
    </source>
</evidence>
<keyword evidence="3" id="KW-1185">Reference proteome</keyword>
<name>A0A3N2Q869_SODAK</name>
<evidence type="ECO:0000313" key="2">
    <source>
        <dbReference type="EMBL" id="ROT42973.1"/>
    </source>
</evidence>
<reference evidence="2 3" key="1">
    <citation type="journal article" date="2018" name="Mol. Ecol.">
        <title>The obligate alkalophilic soda-lake fungus Sodiomyces alkalinus has shifted to a protein diet.</title>
        <authorList>
            <person name="Grum-Grzhimaylo A.A."/>
            <person name="Falkoski D.L."/>
            <person name="van den Heuvel J."/>
            <person name="Valero-Jimenez C.A."/>
            <person name="Min B."/>
            <person name="Choi I.G."/>
            <person name="Lipzen A."/>
            <person name="Daum C.G."/>
            <person name="Aanen D.K."/>
            <person name="Tsang A."/>
            <person name="Henrissat B."/>
            <person name="Bilanenko E.N."/>
            <person name="de Vries R.P."/>
            <person name="van Kan J.A.L."/>
            <person name="Grigoriev I.V."/>
            <person name="Debets A.J.M."/>
        </authorList>
    </citation>
    <scope>NUCLEOTIDE SEQUENCE [LARGE SCALE GENOMIC DNA]</scope>
    <source>
        <strain evidence="2 3">F11</strain>
    </source>
</reference>
<dbReference type="GeneID" id="39578822"/>
<gene>
    <name evidence="2" type="ORF">SODALDRAFT_327135</name>
</gene>
<evidence type="ECO:0000313" key="3">
    <source>
        <dbReference type="Proteomes" id="UP000272025"/>
    </source>
</evidence>
<organism evidence="2 3">
    <name type="scientific">Sodiomyces alkalinus (strain CBS 110278 / VKM F-3762 / F11)</name>
    <name type="common">Alkaliphilic filamentous fungus</name>
    <dbReference type="NCBI Taxonomy" id="1314773"/>
    <lineage>
        <taxon>Eukaryota</taxon>
        <taxon>Fungi</taxon>
        <taxon>Dikarya</taxon>
        <taxon>Ascomycota</taxon>
        <taxon>Pezizomycotina</taxon>
        <taxon>Sordariomycetes</taxon>
        <taxon>Hypocreomycetidae</taxon>
        <taxon>Glomerellales</taxon>
        <taxon>Plectosphaerellaceae</taxon>
        <taxon>Sodiomyces</taxon>
    </lineage>
</organism>
<dbReference type="OrthoDB" id="4848723at2759"/>
<keyword evidence="1" id="KW-0812">Transmembrane</keyword>
<keyword evidence="1" id="KW-1133">Transmembrane helix</keyword>
<protein>
    <submittedName>
        <fullName evidence="2">Uncharacterized protein</fullName>
    </submittedName>
</protein>
<sequence>MTSWYEDHWDCERAGACSTVTVTQLGIDATVTDYDGFMNSMNSAYSTSGISFSGEHVFIFTSLYTYSGGSFTGYGVYDSQALTQAGYNVITEVHTTTTCPTSYTLPPSPTGSICSPHGDHCEFFFPAFFFLFFLLSSFSLPLQVSIPHYLTA</sequence>
<dbReference type="AlphaFoldDB" id="A0A3N2Q869"/>
<proteinExistence type="predicted"/>